<comment type="caution">
    <text evidence="3">The sequence shown here is derived from an EMBL/GenBank/DDBJ whole genome shotgun (WGS) entry which is preliminary data.</text>
</comment>
<keyword evidence="4" id="KW-1185">Reference proteome</keyword>
<feature type="region of interest" description="Disordered" evidence="2">
    <location>
        <begin position="1"/>
        <end position="91"/>
    </location>
</feature>
<proteinExistence type="predicted"/>
<reference evidence="3" key="1">
    <citation type="journal article" date="2020" name="Stud. Mycol.">
        <title>101 Dothideomycetes genomes: a test case for predicting lifestyles and emergence of pathogens.</title>
        <authorList>
            <person name="Haridas S."/>
            <person name="Albert R."/>
            <person name="Binder M."/>
            <person name="Bloem J."/>
            <person name="Labutti K."/>
            <person name="Salamov A."/>
            <person name="Andreopoulos B."/>
            <person name="Baker S."/>
            <person name="Barry K."/>
            <person name="Bills G."/>
            <person name="Bluhm B."/>
            <person name="Cannon C."/>
            <person name="Castanera R."/>
            <person name="Culley D."/>
            <person name="Daum C."/>
            <person name="Ezra D."/>
            <person name="Gonzalez J."/>
            <person name="Henrissat B."/>
            <person name="Kuo A."/>
            <person name="Liang C."/>
            <person name="Lipzen A."/>
            <person name="Lutzoni F."/>
            <person name="Magnuson J."/>
            <person name="Mondo S."/>
            <person name="Nolan M."/>
            <person name="Ohm R."/>
            <person name="Pangilinan J."/>
            <person name="Park H.-J."/>
            <person name="Ramirez L."/>
            <person name="Alfaro M."/>
            <person name="Sun H."/>
            <person name="Tritt A."/>
            <person name="Yoshinaga Y."/>
            <person name="Zwiers L.-H."/>
            <person name="Turgeon B."/>
            <person name="Goodwin S."/>
            <person name="Spatafora J."/>
            <person name="Crous P."/>
            <person name="Grigoriev I."/>
        </authorList>
    </citation>
    <scope>NUCLEOTIDE SEQUENCE</scope>
    <source>
        <strain evidence="3">CBS 130266</strain>
    </source>
</reference>
<feature type="compositionally biased region" description="Low complexity" evidence="2">
    <location>
        <begin position="318"/>
        <end position="328"/>
    </location>
</feature>
<sequence>MSAGVSPQGVVPETPQLGPSPVPRAADSAIPTASLTLSQSQPNSKFVSPSPAPTSAITPPPSSQIPSQRQVLRTPSPVLSQLTSPPPTNRSVNFHHSSQHVVLSDLPTTDQVNTASMEQLRGMVESLSLAVRDARTTAAHFKLQHNMLILDSQKAVERMNVELEMTQREVEVLQEADERRRMELHGSVQMNANAALISDLNRHYQLLQGENEEFRAVLGRATMDLEDKDGQILTLKEENQRLRHRIRQNREHMNGLLDSVSDGSPRSIMGTPHRTPHHNTTTPRHLPRAQLMPSSQGRQSGAFDALLLADQVLNSQGTATAPSTPKTSPLRHRMGHTRNTHSLSSLPTTPSRRPFNPSALRTPPHLTAIQEPPSVGQTGPPIFTLGGATRRRASSDSTITASSVDENEQRDNLSGDENDDAIPESQASQVATSMLRSTPSSSQQKQASKLTQSRITGKVTKASAGLGRVTEHEKRRLTSYGNGGVGMGVQGSPSKRSRHEGVGLGIGLPGRGE</sequence>
<evidence type="ECO:0000256" key="1">
    <source>
        <dbReference type="SAM" id="Coils"/>
    </source>
</evidence>
<dbReference type="OrthoDB" id="5404651at2759"/>
<feature type="compositionally biased region" description="Basic residues" evidence="2">
    <location>
        <begin position="329"/>
        <end position="339"/>
    </location>
</feature>
<evidence type="ECO:0000256" key="2">
    <source>
        <dbReference type="SAM" id="MobiDB-lite"/>
    </source>
</evidence>
<name>A0A9P4NTD8_9PEZI</name>
<gene>
    <name evidence="3" type="ORF">EJ08DRAFT_660156</name>
</gene>
<organism evidence="3 4">
    <name type="scientific">Tothia fuscella</name>
    <dbReference type="NCBI Taxonomy" id="1048955"/>
    <lineage>
        <taxon>Eukaryota</taxon>
        <taxon>Fungi</taxon>
        <taxon>Dikarya</taxon>
        <taxon>Ascomycota</taxon>
        <taxon>Pezizomycotina</taxon>
        <taxon>Dothideomycetes</taxon>
        <taxon>Pleosporomycetidae</taxon>
        <taxon>Venturiales</taxon>
        <taxon>Cylindrosympodiaceae</taxon>
        <taxon>Tothia</taxon>
    </lineage>
</organism>
<feature type="region of interest" description="Disordered" evidence="2">
    <location>
        <begin position="255"/>
        <end position="284"/>
    </location>
</feature>
<evidence type="ECO:0000313" key="3">
    <source>
        <dbReference type="EMBL" id="KAF2431282.1"/>
    </source>
</evidence>
<feature type="compositionally biased region" description="Gly residues" evidence="2">
    <location>
        <begin position="502"/>
        <end position="513"/>
    </location>
</feature>
<evidence type="ECO:0000313" key="4">
    <source>
        <dbReference type="Proteomes" id="UP000800235"/>
    </source>
</evidence>
<feature type="compositionally biased region" description="Polar residues" evidence="2">
    <location>
        <begin position="395"/>
        <end position="404"/>
    </location>
</feature>
<protein>
    <submittedName>
        <fullName evidence="3">Uncharacterized protein</fullName>
    </submittedName>
</protein>
<keyword evidence="1" id="KW-0175">Coiled coil</keyword>
<feature type="coiled-coil region" evidence="1">
    <location>
        <begin position="225"/>
        <end position="252"/>
    </location>
</feature>
<dbReference type="Proteomes" id="UP000800235">
    <property type="component" value="Unassembled WGS sequence"/>
</dbReference>
<feature type="coiled-coil region" evidence="1">
    <location>
        <begin position="149"/>
        <end position="176"/>
    </location>
</feature>
<feature type="compositionally biased region" description="Low complexity" evidence="2">
    <location>
        <begin position="342"/>
        <end position="354"/>
    </location>
</feature>
<dbReference type="EMBL" id="MU007033">
    <property type="protein sequence ID" value="KAF2431282.1"/>
    <property type="molecule type" value="Genomic_DNA"/>
</dbReference>
<accession>A0A9P4NTD8</accession>
<feature type="region of interest" description="Disordered" evidence="2">
    <location>
        <begin position="316"/>
        <end position="513"/>
    </location>
</feature>
<feature type="compositionally biased region" description="Polar residues" evidence="2">
    <location>
        <begin position="69"/>
        <end position="91"/>
    </location>
</feature>
<feature type="compositionally biased region" description="Polar residues" evidence="2">
    <location>
        <begin position="425"/>
        <end position="455"/>
    </location>
</feature>
<dbReference type="AlphaFoldDB" id="A0A9P4NTD8"/>
<feature type="compositionally biased region" description="Polar residues" evidence="2">
    <location>
        <begin position="31"/>
        <end position="47"/>
    </location>
</feature>